<proteinExistence type="predicted"/>
<evidence type="ECO:0000313" key="1">
    <source>
        <dbReference type="EMBL" id="MBB4076518.1"/>
    </source>
</evidence>
<dbReference type="RefSeq" id="WP_246350112.1">
    <property type="nucleotide sequence ID" value="NZ_JACIFE010000006.1"/>
</dbReference>
<name>A0A840E2W6_9HYPH</name>
<keyword evidence="2" id="KW-1185">Reference proteome</keyword>
<dbReference type="EMBL" id="JACIFE010000006">
    <property type="protein sequence ID" value="MBB4076518.1"/>
    <property type="molecule type" value="Genomic_DNA"/>
</dbReference>
<gene>
    <name evidence="1" type="ORF">GGR08_000818</name>
</gene>
<comment type="caution">
    <text evidence="1">The sequence shown here is derived from an EMBL/GenBank/DDBJ whole genome shotgun (WGS) entry which is preliminary data.</text>
</comment>
<reference evidence="1 2" key="1">
    <citation type="submission" date="2020-08" db="EMBL/GenBank/DDBJ databases">
        <title>Genomic Encyclopedia of Type Strains, Phase IV (KMG-IV): sequencing the most valuable type-strain genomes for metagenomic binning, comparative biology and taxonomic classification.</title>
        <authorList>
            <person name="Goeker M."/>
        </authorList>
    </citation>
    <scope>NUCLEOTIDE SEQUENCE [LARGE SCALE GENOMIC DNA]</scope>
    <source>
        <strain evidence="1 2">DSM 100694</strain>
    </source>
</reference>
<evidence type="ECO:0000313" key="2">
    <source>
        <dbReference type="Proteomes" id="UP000585970"/>
    </source>
</evidence>
<accession>A0A840E2W6</accession>
<dbReference type="AlphaFoldDB" id="A0A840E2W6"/>
<organism evidence="1 2">
    <name type="scientific">Bartonella fuyuanensis</name>
    <dbReference type="NCBI Taxonomy" id="1460968"/>
    <lineage>
        <taxon>Bacteria</taxon>
        <taxon>Pseudomonadati</taxon>
        <taxon>Pseudomonadota</taxon>
        <taxon>Alphaproteobacteria</taxon>
        <taxon>Hyphomicrobiales</taxon>
        <taxon>Bartonellaceae</taxon>
        <taxon>Bartonella</taxon>
    </lineage>
</organism>
<dbReference type="Proteomes" id="UP000585970">
    <property type="component" value="Unassembled WGS sequence"/>
</dbReference>
<sequence length="46" mass="5452">MIEPNEFYGTLHGRCHEMGLGTLQNVSKKARKLTNRWRSIYTKKEE</sequence>
<protein>
    <submittedName>
        <fullName evidence="1">Uncharacterized protein</fullName>
    </submittedName>
</protein>